<reference evidence="7" key="1">
    <citation type="journal article" date="2019" name="Int. J. Syst. Evol. Microbiol.">
        <title>The Global Catalogue of Microorganisms (GCM) 10K type strain sequencing project: providing services to taxonomists for standard genome sequencing and annotation.</title>
        <authorList>
            <consortium name="The Broad Institute Genomics Platform"/>
            <consortium name="The Broad Institute Genome Sequencing Center for Infectious Disease"/>
            <person name="Wu L."/>
            <person name="Ma J."/>
        </authorList>
    </citation>
    <scope>NUCLEOTIDE SEQUENCE [LARGE SCALE GENOMIC DNA]</scope>
    <source>
        <strain evidence="7">CGMCC 1.12376</strain>
    </source>
</reference>
<dbReference type="InterPro" id="IPR014718">
    <property type="entry name" value="GH-type_carb-bd"/>
</dbReference>
<comment type="similarity">
    <text evidence="2 5">Belongs to the aldose epimerase family.</text>
</comment>
<dbReference type="InterPro" id="IPR011013">
    <property type="entry name" value="Gal_mutarotase_sf_dom"/>
</dbReference>
<dbReference type="PANTHER" id="PTHR10091:SF0">
    <property type="entry name" value="GALACTOSE MUTAROTASE"/>
    <property type="match status" value="1"/>
</dbReference>
<dbReference type="PIRSF" id="PIRSF005096">
    <property type="entry name" value="GALM"/>
    <property type="match status" value="1"/>
</dbReference>
<gene>
    <name evidence="6" type="ORF">ACFSBH_18060</name>
</gene>
<evidence type="ECO:0000256" key="2">
    <source>
        <dbReference type="ARBA" id="ARBA00006206"/>
    </source>
</evidence>
<keyword evidence="3 5" id="KW-0413">Isomerase</keyword>
<dbReference type="InterPro" id="IPR015443">
    <property type="entry name" value="Aldose_1-epimerase"/>
</dbReference>
<dbReference type="GO" id="GO:0016853">
    <property type="term" value="F:isomerase activity"/>
    <property type="evidence" value="ECO:0007669"/>
    <property type="project" value="UniProtKB-KW"/>
</dbReference>
<evidence type="ECO:0000313" key="6">
    <source>
        <dbReference type="EMBL" id="MFD1609526.1"/>
    </source>
</evidence>
<sequence length="345" mass="39234">MNQVITRKEIASNLERPLMQYTVNNGNGYAFTCLNYGATLTSIMMPDRNGIIDNILLGFNGPTDFLNDQTYFFGKAIGRVGGRIKGGLFHYKNQEFLLPRNEGDNTLHGGVNGFHHMWWDVSETEKGLTFTKVINPEMDGFPGKLEVTITYRWGENNQFHVEFYAINKSDTPTLFNPTTHIYFNLNNDKLKGLNNHKLSISAEQLLELDQQQIPTGEFINVTNTPFDFRKEQNLSEMLHSLKQLNISGYDHPYHVTGPKAARLSNLNNGRIVEIQSDRNGLVFYSLNKTHPHIKVNEGNHLFPHMAVALEPQTLPDANHHPDFGDIVLPANTEKKYEITYKLSVI</sequence>
<dbReference type="CDD" id="cd09019">
    <property type="entry name" value="galactose_mutarotase_like"/>
    <property type="match status" value="1"/>
</dbReference>
<dbReference type="SUPFAM" id="SSF74650">
    <property type="entry name" value="Galactose mutarotase-like"/>
    <property type="match status" value="1"/>
</dbReference>
<evidence type="ECO:0000256" key="5">
    <source>
        <dbReference type="PIRNR" id="PIRNR005096"/>
    </source>
</evidence>
<comment type="caution">
    <text evidence="6">The sequence shown here is derived from an EMBL/GenBank/DDBJ whole genome shotgun (WGS) entry which is preliminary data.</text>
</comment>
<keyword evidence="7" id="KW-1185">Reference proteome</keyword>
<dbReference type="Proteomes" id="UP001597221">
    <property type="component" value="Unassembled WGS sequence"/>
</dbReference>
<accession>A0ABW4HWM1</accession>
<evidence type="ECO:0000256" key="1">
    <source>
        <dbReference type="ARBA" id="ARBA00005028"/>
    </source>
</evidence>
<evidence type="ECO:0000256" key="4">
    <source>
        <dbReference type="ARBA" id="ARBA00023277"/>
    </source>
</evidence>
<comment type="pathway">
    <text evidence="1 5">Carbohydrate metabolism; hexose metabolism.</text>
</comment>
<dbReference type="EMBL" id="JBHUDE010000159">
    <property type="protein sequence ID" value="MFD1609526.1"/>
    <property type="molecule type" value="Genomic_DNA"/>
</dbReference>
<comment type="catalytic activity">
    <reaction evidence="5">
        <text>alpha-D-glucose = beta-D-glucose</text>
        <dbReference type="Rhea" id="RHEA:10264"/>
        <dbReference type="ChEBI" id="CHEBI:15903"/>
        <dbReference type="ChEBI" id="CHEBI:17925"/>
        <dbReference type="EC" id="5.1.3.3"/>
    </reaction>
</comment>
<dbReference type="EC" id="5.1.3.3" evidence="5"/>
<organism evidence="6 7">
    <name type="scientific">Oceanobacillus luteolus</name>
    <dbReference type="NCBI Taxonomy" id="1274358"/>
    <lineage>
        <taxon>Bacteria</taxon>
        <taxon>Bacillati</taxon>
        <taxon>Bacillota</taxon>
        <taxon>Bacilli</taxon>
        <taxon>Bacillales</taxon>
        <taxon>Bacillaceae</taxon>
        <taxon>Oceanobacillus</taxon>
    </lineage>
</organism>
<proteinExistence type="inferred from homology"/>
<name>A0ABW4HWM1_9BACI</name>
<dbReference type="Pfam" id="PF01263">
    <property type="entry name" value="Aldose_epim"/>
    <property type="match status" value="1"/>
</dbReference>
<protein>
    <recommendedName>
        <fullName evidence="5">Aldose 1-epimerase</fullName>
        <ecNumber evidence="5">5.1.3.3</ecNumber>
    </recommendedName>
</protein>
<dbReference type="InterPro" id="IPR047215">
    <property type="entry name" value="Galactose_mutarotase-like"/>
</dbReference>
<evidence type="ECO:0000256" key="3">
    <source>
        <dbReference type="ARBA" id="ARBA00023235"/>
    </source>
</evidence>
<dbReference type="PANTHER" id="PTHR10091">
    <property type="entry name" value="ALDOSE-1-EPIMERASE"/>
    <property type="match status" value="1"/>
</dbReference>
<dbReference type="InterPro" id="IPR008183">
    <property type="entry name" value="Aldose_1/G6P_1-epimerase"/>
</dbReference>
<keyword evidence="4 5" id="KW-0119">Carbohydrate metabolism</keyword>
<evidence type="ECO:0000313" key="7">
    <source>
        <dbReference type="Proteomes" id="UP001597221"/>
    </source>
</evidence>
<dbReference type="Gene3D" id="2.70.98.10">
    <property type="match status" value="1"/>
</dbReference>